<protein>
    <submittedName>
        <fullName evidence="5">BEND2 protein</fullName>
    </submittedName>
</protein>
<keyword evidence="6" id="KW-1185">Reference proteome</keyword>
<dbReference type="GO" id="GO:0005634">
    <property type="term" value="C:nucleus"/>
    <property type="evidence" value="ECO:0007669"/>
    <property type="project" value="UniProtKB-SubCell"/>
</dbReference>
<organism evidence="5 6">
    <name type="scientific">Burhinus bistriatus</name>
    <dbReference type="NCBI Taxonomy" id="240201"/>
    <lineage>
        <taxon>Eukaryota</taxon>
        <taxon>Metazoa</taxon>
        <taxon>Chordata</taxon>
        <taxon>Craniata</taxon>
        <taxon>Vertebrata</taxon>
        <taxon>Euteleostomi</taxon>
        <taxon>Archelosauria</taxon>
        <taxon>Archosauria</taxon>
        <taxon>Dinosauria</taxon>
        <taxon>Saurischia</taxon>
        <taxon>Theropoda</taxon>
        <taxon>Coelurosauria</taxon>
        <taxon>Aves</taxon>
        <taxon>Neognathae</taxon>
        <taxon>Neoaves</taxon>
        <taxon>Charadriiformes</taxon>
        <taxon>Burhinidae</taxon>
        <taxon>Burhinus</taxon>
    </lineage>
</organism>
<keyword evidence="3" id="KW-0812">Transmembrane</keyword>
<dbReference type="Proteomes" id="UP000574691">
    <property type="component" value="Unassembled WGS sequence"/>
</dbReference>
<keyword evidence="2" id="KW-0539">Nucleus</keyword>
<proteinExistence type="predicted"/>
<reference evidence="5 6" key="1">
    <citation type="submission" date="2019-09" db="EMBL/GenBank/DDBJ databases">
        <title>Bird 10,000 Genomes (B10K) Project - Family phase.</title>
        <authorList>
            <person name="Zhang G."/>
        </authorList>
    </citation>
    <scope>NUCLEOTIDE SEQUENCE [LARGE SCALE GENOMIC DNA]</scope>
    <source>
        <strain evidence="5">B10K-DU-001-64</strain>
        <tissue evidence="5">Muscle</tissue>
    </source>
</reference>
<evidence type="ECO:0000256" key="3">
    <source>
        <dbReference type="SAM" id="Phobius"/>
    </source>
</evidence>
<feature type="non-terminal residue" evidence="5">
    <location>
        <position position="484"/>
    </location>
</feature>
<dbReference type="SMART" id="SM01025">
    <property type="entry name" value="BEN"/>
    <property type="match status" value="2"/>
</dbReference>
<dbReference type="PANTHER" id="PTHR47305:SF1">
    <property type="entry name" value="BEN DOMAIN-CONTAINING PROTEIN"/>
    <property type="match status" value="1"/>
</dbReference>
<evidence type="ECO:0000256" key="2">
    <source>
        <dbReference type="ARBA" id="ARBA00023242"/>
    </source>
</evidence>
<keyword evidence="3" id="KW-0472">Membrane</keyword>
<dbReference type="Pfam" id="PF10523">
    <property type="entry name" value="BEN"/>
    <property type="match status" value="2"/>
</dbReference>
<dbReference type="GO" id="GO:0003677">
    <property type="term" value="F:DNA binding"/>
    <property type="evidence" value="ECO:0007669"/>
    <property type="project" value="InterPro"/>
</dbReference>
<accession>A0A7K4SUD6</accession>
<sequence>EASYTEASYNGDQQKTLMEVLSYCQAMYDAIQKLDKKFDLLHRKVSEMQHTRLKPLLLKPVIIRVALQNGHVQVNSTIKHVQPSLQLESQQPVHRQSPPLPTIVSTHSLHSSYTANNRMPDLSPQSNLVAGVVESTVNIASSPVASSSMPAPSETKLNRKSSKKCFFFLTTCLGFLIFFFFKCFCFTKEFVGDPVRNVKVLGNYLMKARQKTKPKYAARYLVRVLFPKETLLCSIMGVSARGRRTLDPNKIAAIREFLATNFPNYDLSEHGKDWKTCITNVNAMIRCLRSETKINPVSCLKETAEGKEKAAVAPDTSHCVDLNYNEDSEGSSQNSQKMTSSITDTLQNSGLDKFAEAFHTPSVKKPQSLEPMELLGSPWRNVQLPFSVIYVAKGKSRPELSARYLIRHMFTEDVLVKSNVYGNLERGMSPLDCNRINALRDFLQENYPSFDLKETGYDWKACVAAINSTIRSLRHDHKKATVGI</sequence>
<comment type="caution">
    <text evidence="5">The sequence shown here is derived from an EMBL/GenBank/DDBJ whole genome shotgun (WGS) entry which is preliminary data.</text>
</comment>
<evidence type="ECO:0000259" key="4">
    <source>
        <dbReference type="PROSITE" id="PS51457"/>
    </source>
</evidence>
<evidence type="ECO:0000256" key="1">
    <source>
        <dbReference type="ARBA" id="ARBA00004123"/>
    </source>
</evidence>
<dbReference type="PROSITE" id="PS51457">
    <property type="entry name" value="BEN"/>
    <property type="match status" value="2"/>
</dbReference>
<dbReference type="EMBL" id="VYXH01004190">
    <property type="protein sequence ID" value="NWQ89328.1"/>
    <property type="molecule type" value="Genomic_DNA"/>
</dbReference>
<feature type="non-terminal residue" evidence="5">
    <location>
        <position position="1"/>
    </location>
</feature>
<comment type="subcellular location">
    <subcellularLocation>
        <location evidence="1">Nucleus</location>
    </subcellularLocation>
</comment>
<evidence type="ECO:0000313" key="6">
    <source>
        <dbReference type="Proteomes" id="UP000574691"/>
    </source>
</evidence>
<feature type="domain" description="BEN" evidence="4">
    <location>
        <begin position="195"/>
        <end position="294"/>
    </location>
</feature>
<name>A0A7K4SUD6_9CHAR</name>
<feature type="domain" description="BEN" evidence="4">
    <location>
        <begin position="379"/>
        <end position="477"/>
    </location>
</feature>
<evidence type="ECO:0000313" key="5">
    <source>
        <dbReference type="EMBL" id="NWQ89328.1"/>
    </source>
</evidence>
<feature type="transmembrane region" description="Helical" evidence="3">
    <location>
        <begin position="165"/>
        <end position="181"/>
    </location>
</feature>
<dbReference type="AlphaFoldDB" id="A0A7K4SUD6"/>
<keyword evidence="3" id="KW-1133">Transmembrane helix</keyword>
<dbReference type="InterPro" id="IPR018379">
    <property type="entry name" value="BEN_domain"/>
</dbReference>
<gene>
    <name evidence="5" type="primary">Bend2</name>
    <name evidence="5" type="ORF">BURBIS_R11432</name>
</gene>
<dbReference type="PANTHER" id="PTHR47305">
    <property type="entry name" value="BEN DOMAIN-CONTAINING PROTEIN 2"/>
    <property type="match status" value="1"/>
</dbReference>